<protein>
    <submittedName>
        <fullName evidence="1">Uncharacterized protein</fullName>
    </submittedName>
</protein>
<reference evidence="1" key="1">
    <citation type="submission" date="2021-03" db="EMBL/GenBank/DDBJ databases">
        <title>Draft genome sequence of rust myrtle Austropuccinia psidii MF-1, a brazilian biotype.</title>
        <authorList>
            <person name="Quecine M.C."/>
            <person name="Pachon D.M.R."/>
            <person name="Bonatelli M.L."/>
            <person name="Correr F.H."/>
            <person name="Franceschini L.M."/>
            <person name="Leite T.F."/>
            <person name="Margarido G.R.A."/>
            <person name="Almeida C.A."/>
            <person name="Ferrarezi J.A."/>
            <person name="Labate C.A."/>
        </authorList>
    </citation>
    <scope>NUCLEOTIDE SEQUENCE</scope>
    <source>
        <strain evidence="1">MF-1</strain>
    </source>
</reference>
<name>A0A9Q3PAZ9_9BASI</name>
<dbReference type="OrthoDB" id="2518662at2759"/>
<keyword evidence="2" id="KW-1185">Reference proteome</keyword>
<evidence type="ECO:0000313" key="1">
    <source>
        <dbReference type="EMBL" id="MBW0554914.1"/>
    </source>
</evidence>
<organism evidence="1 2">
    <name type="scientific">Austropuccinia psidii MF-1</name>
    <dbReference type="NCBI Taxonomy" id="1389203"/>
    <lineage>
        <taxon>Eukaryota</taxon>
        <taxon>Fungi</taxon>
        <taxon>Dikarya</taxon>
        <taxon>Basidiomycota</taxon>
        <taxon>Pucciniomycotina</taxon>
        <taxon>Pucciniomycetes</taxon>
        <taxon>Pucciniales</taxon>
        <taxon>Sphaerophragmiaceae</taxon>
        <taxon>Austropuccinia</taxon>
    </lineage>
</organism>
<dbReference type="EMBL" id="AVOT02061750">
    <property type="protein sequence ID" value="MBW0554914.1"/>
    <property type="molecule type" value="Genomic_DNA"/>
</dbReference>
<dbReference type="Proteomes" id="UP000765509">
    <property type="component" value="Unassembled WGS sequence"/>
</dbReference>
<sequence>MHIEEEIISNSIIEIRHQSKLLKATGQDLFEEKNMTRMCAFNLLGTIPSSLAFVKNNLYQELKLSKKVPKIKSVLSEVELSLARGQEVPVLDALALHIGKRAR</sequence>
<proteinExistence type="predicted"/>
<gene>
    <name evidence="1" type="ORF">O181_094629</name>
</gene>
<comment type="caution">
    <text evidence="1">The sequence shown here is derived from an EMBL/GenBank/DDBJ whole genome shotgun (WGS) entry which is preliminary data.</text>
</comment>
<evidence type="ECO:0000313" key="2">
    <source>
        <dbReference type="Proteomes" id="UP000765509"/>
    </source>
</evidence>
<accession>A0A9Q3PAZ9</accession>
<dbReference type="AlphaFoldDB" id="A0A9Q3PAZ9"/>